<dbReference type="InterPro" id="IPR046342">
    <property type="entry name" value="CBS_dom_sf"/>
</dbReference>
<dbReference type="Pfam" id="PF00571">
    <property type="entry name" value="CBS"/>
    <property type="match status" value="1"/>
</dbReference>
<dbReference type="Pfam" id="PF01381">
    <property type="entry name" value="HTH_3"/>
    <property type="match status" value="1"/>
</dbReference>
<keyword evidence="3" id="KW-1185">Reference proteome</keyword>
<dbReference type="EC" id="4.2.1.22" evidence="2"/>
<dbReference type="InterPro" id="IPR000644">
    <property type="entry name" value="CBS_dom"/>
</dbReference>
<dbReference type="SUPFAM" id="SSF47413">
    <property type="entry name" value="lambda repressor-like DNA-binding domains"/>
    <property type="match status" value="1"/>
</dbReference>
<dbReference type="SMART" id="SM00530">
    <property type="entry name" value="HTH_XRE"/>
    <property type="match status" value="1"/>
</dbReference>
<dbReference type="Proteomes" id="UP000028027">
    <property type="component" value="Unassembled WGS sequence"/>
</dbReference>
<gene>
    <name evidence="2" type="ORF">AAA799E16_00553</name>
</gene>
<dbReference type="PROSITE" id="PS50943">
    <property type="entry name" value="HTH_CROC1"/>
    <property type="match status" value="1"/>
</dbReference>
<dbReference type="Gene3D" id="3.10.580.10">
    <property type="entry name" value="CBS-domain"/>
    <property type="match status" value="1"/>
</dbReference>
<dbReference type="AlphaFoldDB" id="A0A081S7C3"/>
<dbReference type="GO" id="GO:0003677">
    <property type="term" value="F:DNA binding"/>
    <property type="evidence" value="ECO:0007669"/>
    <property type="project" value="InterPro"/>
</dbReference>
<dbReference type="PIRSF" id="PIRSF037253">
    <property type="entry name" value="HTH_CBS_prd"/>
    <property type="match status" value="1"/>
</dbReference>
<dbReference type="GO" id="GO:0004122">
    <property type="term" value="F:cystathionine beta-synthase activity"/>
    <property type="evidence" value="ECO:0007669"/>
    <property type="project" value="UniProtKB-EC"/>
</dbReference>
<reference evidence="2 3" key="1">
    <citation type="submission" date="2014-06" db="EMBL/GenBank/DDBJ databases">
        <authorList>
            <person name="Ngugi D.K."/>
            <person name="Blom J."/>
            <person name="Alam I."/>
            <person name="Rashid M."/>
            <person name="Ba Alawi W."/>
            <person name="Zhang G."/>
            <person name="Hikmawan T."/>
            <person name="Guan Y."/>
            <person name="Antunes A."/>
            <person name="Siam R."/>
            <person name="Eldorry H."/>
            <person name="Bajic V."/>
            <person name="Stingl U."/>
        </authorList>
    </citation>
    <scope>NUCLEOTIDE SEQUENCE [LARGE SCALE GENOMIC DNA]</scope>
    <source>
        <strain evidence="2">SCGC AAA799-E16</strain>
    </source>
</reference>
<proteinExistence type="predicted"/>
<sequence length="188" mass="21469">MWLPDPKDIISLRKKMGLSQRELASKCGLSFAWIYQVEKDDIKDPSYSKLKKIADYYEIQKKNQGWTAGDICNTEMLSTEIKQSLQKANEKMISKGISQIPVFEKNVCVGMLTDKRIVSFFGSDKSKIPINHKMLEPTPPIVDSSSPAKILKELLDFFDCVLVEKKGKIIGIIVMQDLNKLHEFKNKK</sequence>
<dbReference type="Gene3D" id="1.10.260.40">
    <property type="entry name" value="lambda repressor-like DNA-binding domains"/>
    <property type="match status" value="1"/>
</dbReference>
<accession>A0A081S7C3</accession>
<evidence type="ECO:0000313" key="2">
    <source>
        <dbReference type="EMBL" id="KER06826.1"/>
    </source>
</evidence>
<dbReference type="InterPro" id="IPR010982">
    <property type="entry name" value="Lambda_DNA-bd_dom_sf"/>
</dbReference>
<name>A0A081S7C3_9ARCH</name>
<evidence type="ECO:0000259" key="1">
    <source>
        <dbReference type="PROSITE" id="PS50943"/>
    </source>
</evidence>
<dbReference type="EMBL" id="JNVL01000005">
    <property type="protein sequence ID" value="KER06826.1"/>
    <property type="molecule type" value="Genomic_DNA"/>
</dbReference>
<comment type="caution">
    <text evidence="2">The sequence shown here is derived from an EMBL/GenBank/DDBJ whole genome shotgun (WGS) entry which is preliminary data.</text>
</comment>
<organism evidence="2 3">
    <name type="scientific">Marine Group I thaumarchaeote SCGC AAA799-E16</name>
    <dbReference type="NCBI Taxonomy" id="1502292"/>
    <lineage>
        <taxon>Archaea</taxon>
        <taxon>Nitrososphaerota</taxon>
        <taxon>Marine Group I</taxon>
    </lineage>
</organism>
<dbReference type="CDD" id="cd00093">
    <property type="entry name" value="HTH_XRE"/>
    <property type="match status" value="1"/>
</dbReference>
<evidence type="ECO:0000313" key="3">
    <source>
        <dbReference type="Proteomes" id="UP000028027"/>
    </source>
</evidence>
<dbReference type="InterPro" id="IPR001387">
    <property type="entry name" value="Cro/C1-type_HTH"/>
</dbReference>
<dbReference type="SUPFAM" id="SSF54631">
    <property type="entry name" value="CBS-domain pair"/>
    <property type="match status" value="1"/>
</dbReference>
<protein>
    <submittedName>
        <fullName evidence="2">Cystathionine beta-synthase protein</fullName>
        <ecNumber evidence="2">4.2.1.22</ecNumber>
    </submittedName>
</protein>
<dbReference type="InterPro" id="IPR017158">
    <property type="entry name" value="Tscrpt-reg_CBS-contain_prd"/>
</dbReference>
<keyword evidence="2" id="KW-0456">Lyase</keyword>
<feature type="domain" description="HTH cro/C1-type" evidence="1">
    <location>
        <begin position="9"/>
        <end position="64"/>
    </location>
</feature>